<evidence type="ECO:0000256" key="6">
    <source>
        <dbReference type="SAM" id="MobiDB-lite"/>
    </source>
</evidence>
<evidence type="ECO:0000256" key="3">
    <source>
        <dbReference type="ARBA" id="ARBA00022737"/>
    </source>
</evidence>
<dbReference type="GO" id="GO:0006281">
    <property type="term" value="P:DNA repair"/>
    <property type="evidence" value="ECO:0007669"/>
    <property type="project" value="TreeGrafter"/>
</dbReference>
<dbReference type="InterPro" id="IPR015943">
    <property type="entry name" value="WD40/YVTN_repeat-like_dom_sf"/>
</dbReference>
<accession>A0A7F5RJ12</accession>
<evidence type="ECO:0000259" key="8">
    <source>
        <dbReference type="Pfam" id="PF20946"/>
    </source>
</evidence>
<feature type="domain" description="WDHD1 first WD40" evidence="9">
    <location>
        <begin position="9"/>
        <end position="303"/>
    </location>
</feature>
<dbReference type="Gene3D" id="2.130.10.10">
    <property type="entry name" value="YVTN repeat-like/Quinoprotein amine dehydrogenase"/>
    <property type="match status" value="2"/>
</dbReference>
<organism evidence="10 11">
    <name type="scientific">Agrilus planipennis</name>
    <name type="common">Emerald ash borer</name>
    <name type="synonym">Agrilus marcopoli</name>
    <dbReference type="NCBI Taxonomy" id="224129"/>
    <lineage>
        <taxon>Eukaryota</taxon>
        <taxon>Metazoa</taxon>
        <taxon>Ecdysozoa</taxon>
        <taxon>Arthropoda</taxon>
        <taxon>Hexapoda</taxon>
        <taxon>Insecta</taxon>
        <taxon>Pterygota</taxon>
        <taxon>Neoptera</taxon>
        <taxon>Endopterygota</taxon>
        <taxon>Coleoptera</taxon>
        <taxon>Polyphaga</taxon>
        <taxon>Elateriformia</taxon>
        <taxon>Buprestoidea</taxon>
        <taxon>Buprestidae</taxon>
        <taxon>Agrilinae</taxon>
        <taxon>Agrilus</taxon>
    </lineage>
</organism>
<dbReference type="GO" id="GO:0003677">
    <property type="term" value="F:DNA binding"/>
    <property type="evidence" value="ECO:0007669"/>
    <property type="project" value="UniProtKB-KW"/>
</dbReference>
<keyword evidence="2 5" id="KW-0853">WD repeat</keyword>
<dbReference type="InterPro" id="IPR057646">
    <property type="entry name" value="WD40_WDHD1_1st"/>
</dbReference>
<evidence type="ECO:0000256" key="1">
    <source>
        <dbReference type="ARBA" id="ARBA00004123"/>
    </source>
</evidence>
<reference evidence="11" key="1">
    <citation type="submission" date="2025-08" db="UniProtKB">
        <authorList>
            <consortium name="RefSeq"/>
        </authorList>
    </citation>
    <scope>IDENTIFICATION</scope>
    <source>
        <tissue evidence="11">Entire body</tissue>
    </source>
</reference>
<evidence type="ECO:0000256" key="5">
    <source>
        <dbReference type="PROSITE-ProRule" id="PRU00221"/>
    </source>
</evidence>
<dbReference type="Pfam" id="PF24817">
    <property type="entry name" value="WD40_WDHD1_1st"/>
    <property type="match status" value="1"/>
</dbReference>
<dbReference type="SUPFAM" id="SSF50978">
    <property type="entry name" value="WD40 repeat-like"/>
    <property type="match status" value="1"/>
</dbReference>
<dbReference type="AlphaFoldDB" id="A0A7F5RJ12"/>
<dbReference type="GO" id="GO:0000278">
    <property type="term" value="P:mitotic cell cycle"/>
    <property type="evidence" value="ECO:0007669"/>
    <property type="project" value="TreeGrafter"/>
</dbReference>
<feature type="domain" description="WDHD1/CFT4 second beta-propeller" evidence="7">
    <location>
        <begin position="389"/>
        <end position="662"/>
    </location>
</feature>
<dbReference type="PROSITE" id="PS50294">
    <property type="entry name" value="WD_REPEATS_REGION"/>
    <property type="match status" value="1"/>
</dbReference>
<dbReference type="GO" id="GO:0006261">
    <property type="term" value="P:DNA-templated DNA replication"/>
    <property type="evidence" value="ECO:0007669"/>
    <property type="project" value="TreeGrafter"/>
</dbReference>
<dbReference type="SMART" id="SM00320">
    <property type="entry name" value="WD40"/>
    <property type="match status" value="5"/>
</dbReference>
<evidence type="ECO:0000313" key="11">
    <source>
        <dbReference type="RefSeq" id="XP_025835961.1"/>
    </source>
</evidence>
<dbReference type="InterPro" id="IPR036322">
    <property type="entry name" value="WD40_repeat_dom_sf"/>
</dbReference>
<keyword evidence="11" id="KW-0238">DNA-binding</keyword>
<protein>
    <submittedName>
        <fullName evidence="11">WD repeat and HMG-box DNA-binding protein 1</fullName>
    </submittedName>
</protein>
<dbReference type="GO" id="GO:0003682">
    <property type="term" value="F:chromatin binding"/>
    <property type="evidence" value="ECO:0007669"/>
    <property type="project" value="TreeGrafter"/>
</dbReference>
<proteinExistence type="predicted"/>
<dbReference type="PANTHER" id="PTHR19932:SF10">
    <property type="entry name" value="WD REPEAT AND HMG-BOX DNA-BINDING PROTEIN 1"/>
    <property type="match status" value="1"/>
</dbReference>
<feature type="compositionally biased region" description="Polar residues" evidence="6">
    <location>
        <begin position="861"/>
        <end position="871"/>
    </location>
</feature>
<feature type="domain" description="WDHD1/CFT4 helical bundle" evidence="8">
    <location>
        <begin position="683"/>
        <end position="752"/>
    </location>
</feature>
<dbReference type="Proteomes" id="UP000192223">
    <property type="component" value="Unplaced"/>
</dbReference>
<keyword evidence="10" id="KW-1185">Reference proteome</keyword>
<dbReference type="InterPro" id="IPR048591">
    <property type="entry name" value="WDHD1/CFT4_hel"/>
</dbReference>
<feature type="compositionally biased region" description="Polar residues" evidence="6">
    <location>
        <begin position="817"/>
        <end position="840"/>
    </location>
</feature>
<dbReference type="GeneID" id="108738600"/>
<dbReference type="GO" id="GO:0043596">
    <property type="term" value="C:nuclear replication fork"/>
    <property type="evidence" value="ECO:0007669"/>
    <property type="project" value="TreeGrafter"/>
</dbReference>
<dbReference type="InParanoid" id="A0A7F5RJ12"/>
<dbReference type="OrthoDB" id="427368at2759"/>
<dbReference type="Pfam" id="PF20946">
    <property type="entry name" value="Ctf4_C"/>
    <property type="match status" value="1"/>
</dbReference>
<sequence>MAIDRKPVRYAHSDGHTDVSYSEDGTKLLTCGTDGDIRIWHGFDDDDPVQTCVGDWNLCIRQKGNNIFVATDNNDIQILTYPEAERNGVLVRCTAHINHIVVGKDNTIAAASEDMEVKIIKLSDSEDSHNETVAFGDIKGPPLSVALCPKGRFLAVSCGDGNLYVWEISTKTLVKTFAVVPKVNSFMNAKILCRIDFDPEEGRMLAYPDKNKIIILNTFDWSEKLTLTTTDVDLSFSIVQYSPCGRYLAACSLTGDIVVWEVFSQNLVDVSRHSKPIALCALVWNPLGNGELAFCDTEGQLGIASNCTQLLDTIDQIIPRAAEGQKDVDFSGFQFEDNDFDEDDENTVSINKLKDETMRSAEPELESVKGTSRSSTPRPRTPAIPLQPPFMPSSTPEHLCPRYLCWNEVGIVQSFGNEDLGESKSIEVEFHDTTFHNSIMMPNFQDYSMGCLSTVVVCVANSSQISVLVLSSGSNEWTQSVPDSEEIICCACSDRLVSYGTNAYTVRVSTVYGTQKGVFKTPGPIVCLAARGHAVAVVYHKGPVRQMDMCLGLILVDFSGLIPSSKQLDCPISPESTLQWLGLTDFGNPAIQDSMGILSLYVMNSNIWVPFCDTTKQVTNASDGFFITAVFESNQSVRGVRCKGSMYPGFIPRPTQSEIHLEAAFAEMDTEKAQLEANLFTWSSLNVENVERKYKENAMKLFSLACQNNLDLRAFELMTMLNNPVLVTLAMKYATNADKKRLAEKLLSLASTLRQSSAETPATNQNANSENSTPINATIQSKKLSLSSTYKLKQKMKRITQEKSSENNVDAVRDSSQDQTDTTASNKTLNDTIAIDSQESLFAEEEPPRNPFLKSLKKPDSNSSHSQSPTLNNKKKDKENDNTYSNKTCLKKYLL</sequence>
<feature type="region of interest" description="Disordered" evidence="6">
    <location>
        <begin position="755"/>
        <end position="780"/>
    </location>
</feature>
<dbReference type="PROSITE" id="PS50082">
    <property type="entry name" value="WD_REPEATS_2"/>
    <property type="match status" value="2"/>
</dbReference>
<feature type="repeat" description="WD" evidence="5">
    <location>
        <begin position="144"/>
        <end position="176"/>
    </location>
</feature>
<feature type="region of interest" description="Disordered" evidence="6">
    <location>
        <begin position="795"/>
        <end position="887"/>
    </location>
</feature>
<dbReference type="Pfam" id="PF12341">
    <property type="entry name" value="Mcl1_mid"/>
    <property type="match status" value="1"/>
</dbReference>
<dbReference type="RefSeq" id="XP_025835961.1">
    <property type="nucleotide sequence ID" value="XM_025980176.1"/>
</dbReference>
<dbReference type="KEGG" id="apln:108738600"/>
<evidence type="ECO:0000256" key="4">
    <source>
        <dbReference type="ARBA" id="ARBA00023242"/>
    </source>
</evidence>
<comment type="subcellular location">
    <subcellularLocation>
        <location evidence="1">Nucleus</location>
    </subcellularLocation>
</comment>
<dbReference type="InterPro" id="IPR022100">
    <property type="entry name" value="WDHD1/CFT4_beta-prop_2nd"/>
</dbReference>
<feature type="compositionally biased region" description="Basic and acidic residues" evidence="6">
    <location>
        <begin position="799"/>
        <end position="816"/>
    </location>
</feature>
<keyword evidence="3" id="KW-0677">Repeat</keyword>
<name>A0A7F5RJ12_AGRPL</name>
<feature type="repeat" description="WD" evidence="5">
    <location>
        <begin position="9"/>
        <end position="40"/>
    </location>
</feature>
<feature type="region of interest" description="Disordered" evidence="6">
    <location>
        <begin position="355"/>
        <end position="390"/>
    </location>
</feature>
<feature type="compositionally biased region" description="Pro residues" evidence="6">
    <location>
        <begin position="379"/>
        <end position="390"/>
    </location>
</feature>
<dbReference type="PANTHER" id="PTHR19932">
    <property type="entry name" value="WD REPEAT AND HMG-BOX DNA BINDING PROTEIN"/>
    <property type="match status" value="1"/>
</dbReference>
<evidence type="ECO:0000259" key="9">
    <source>
        <dbReference type="Pfam" id="PF24817"/>
    </source>
</evidence>
<evidence type="ECO:0000256" key="2">
    <source>
        <dbReference type="ARBA" id="ARBA00022574"/>
    </source>
</evidence>
<evidence type="ECO:0000259" key="7">
    <source>
        <dbReference type="Pfam" id="PF12341"/>
    </source>
</evidence>
<keyword evidence="4" id="KW-0539">Nucleus</keyword>
<dbReference type="FunCoup" id="A0A7F5RJ12">
    <property type="interactions" value="1010"/>
</dbReference>
<dbReference type="InterPro" id="IPR001680">
    <property type="entry name" value="WD40_rpt"/>
</dbReference>
<gene>
    <name evidence="11" type="primary">LOC108738600</name>
</gene>
<evidence type="ECO:0000313" key="10">
    <source>
        <dbReference type="Proteomes" id="UP000192223"/>
    </source>
</evidence>